<name>A0ABS7UIM5_9ACTN</name>
<feature type="transmembrane region" description="Helical" evidence="5">
    <location>
        <begin position="104"/>
        <end position="122"/>
    </location>
</feature>
<evidence type="ECO:0000256" key="1">
    <source>
        <dbReference type="ARBA" id="ARBA00004141"/>
    </source>
</evidence>
<evidence type="ECO:0000313" key="6">
    <source>
        <dbReference type="EMBL" id="MBZ5740511.1"/>
    </source>
</evidence>
<gene>
    <name evidence="6" type="ORF">K8U61_20225</name>
</gene>
<dbReference type="Pfam" id="PF13564">
    <property type="entry name" value="DoxX_2"/>
    <property type="match status" value="1"/>
</dbReference>
<comment type="caution">
    <text evidence="6">The sequence shown here is derived from an EMBL/GenBank/DDBJ whole genome shotgun (WGS) entry which is preliminary data.</text>
</comment>
<evidence type="ECO:0000256" key="5">
    <source>
        <dbReference type="SAM" id="Phobius"/>
    </source>
</evidence>
<dbReference type="RefSeq" id="WP_224124871.1">
    <property type="nucleotide sequence ID" value="NZ_JAIQZJ010000014.1"/>
</dbReference>
<keyword evidence="3 5" id="KW-1133">Transmembrane helix</keyword>
<dbReference type="Proteomes" id="UP000780875">
    <property type="component" value="Unassembled WGS sequence"/>
</dbReference>
<evidence type="ECO:0000256" key="2">
    <source>
        <dbReference type="ARBA" id="ARBA00022692"/>
    </source>
</evidence>
<protein>
    <submittedName>
        <fullName evidence="6">DoxX family protein</fullName>
    </submittedName>
</protein>
<evidence type="ECO:0000256" key="3">
    <source>
        <dbReference type="ARBA" id="ARBA00022989"/>
    </source>
</evidence>
<evidence type="ECO:0000256" key="4">
    <source>
        <dbReference type="ARBA" id="ARBA00023136"/>
    </source>
</evidence>
<dbReference type="InterPro" id="IPR032808">
    <property type="entry name" value="DoxX"/>
</dbReference>
<keyword evidence="2 5" id="KW-0812">Transmembrane</keyword>
<dbReference type="EMBL" id="JAIQZJ010000014">
    <property type="protein sequence ID" value="MBZ5740511.1"/>
    <property type="molecule type" value="Genomic_DNA"/>
</dbReference>
<proteinExistence type="predicted"/>
<sequence>MDANVWLWILAGFLALIFLGTGILKLTRTRDEIVEQGLAWAEDYPESTLRWLGWAEVLGAVGVVLPPSVGLGIVVPVTAVALGLLMVGALVVHVRRRELLPDALRTLALIAMCAVLAGYRFGPEAF</sequence>
<organism evidence="6 7">
    <name type="scientific">Nocardioides mangrovi</name>
    <dbReference type="NCBI Taxonomy" id="2874580"/>
    <lineage>
        <taxon>Bacteria</taxon>
        <taxon>Bacillati</taxon>
        <taxon>Actinomycetota</taxon>
        <taxon>Actinomycetes</taxon>
        <taxon>Propionibacteriales</taxon>
        <taxon>Nocardioidaceae</taxon>
        <taxon>Nocardioides</taxon>
    </lineage>
</organism>
<feature type="transmembrane region" description="Helical" evidence="5">
    <location>
        <begin position="71"/>
        <end position="92"/>
    </location>
</feature>
<feature type="transmembrane region" description="Helical" evidence="5">
    <location>
        <begin position="6"/>
        <end position="27"/>
    </location>
</feature>
<keyword evidence="7" id="KW-1185">Reference proteome</keyword>
<evidence type="ECO:0000313" key="7">
    <source>
        <dbReference type="Proteomes" id="UP000780875"/>
    </source>
</evidence>
<comment type="subcellular location">
    <subcellularLocation>
        <location evidence="1">Membrane</location>
        <topology evidence="1">Multi-pass membrane protein</topology>
    </subcellularLocation>
</comment>
<reference evidence="6 7" key="1">
    <citation type="submission" date="2021-09" db="EMBL/GenBank/DDBJ databases">
        <title>Whole genome sequence of Nocardioides sp. GBK3QG-3.</title>
        <authorList>
            <person name="Tuo L."/>
        </authorList>
    </citation>
    <scope>NUCLEOTIDE SEQUENCE [LARGE SCALE GENOMIC DNA]</scope>
    <source>
        <strain evidence="6 7">GBK3QG-3</strain>
    </source>
</reference>
<accession>A0ABS7UIM5</accession>
<keyword evidence="4 5" id="KW-0472">Membrane</keyword>